<keyword evidence="6" id="KW-0547">Nucleotide-binding</keyword>
<proteinExistence type="inferred from homology"/>
<dbReference type="AlphaFoldDB" id="A0A423PFR8"/>
<evidence type="ECO:0000259" key="11">
    <source>
        <dbReference type="Pfam" id="PF01656"/>
    </source>
</evidence>
<dbReference type="GO" id="GO:0005524">
    <property type="term" value="F:ATP binding"/>
    <property type="evidence" value="ECO:0007669"/>
    <property type="project" value="UniProtKB-KW"/>
</dbReference>
<dbReference type="PANTHER" id="PTHR43873:SF1">
    <property type="entry name" value="COBYRINATE A,C-DIAMIDE SYNTHASE"/>
    <property type="match status" value="1"/>
</dbReference>
<comment type="cofactor">
    <cofactor evidence="1">
        <name>Mg(2+)</name>
        <dbReference type="ChEBI" id="CHEBI:18420"/>
    </cofactor>
</comment>
<comment type="pathway">
    <text evidence="2">Cofactor biosynthesis; adenosylcobalamin biosynthesis.</text>
</comment>
<dbReference type="PROSITE" id="PS51274">
    <property type="entry name" value="GATASE_COBBQ"/>
    <property type="match status" value="1"/>
</dbReference>
<evidence type="ECO:0000256" key="3">
    <source>
        <dbReference type="ARBA" id="ARBA00006205"/>
    </source>
</evidence>
<evidence type="ECO:0000313" key="14">
    <source>
        <dbReference type="Proteomes" id="UP000285310"/>
    </source>
</evidence>
<dbReference type="InterPro" id="IPR011698">
    <property type="entry name" value="GATase_3"/>
</dbReference>
<evidence type="ECO:0000256" key="7">
    <source>
        <dbReference type="ARBA" id="ARBA00022840"/>
    </source>
</evidence>
<protein>
    <submittedName>
        <fullName evidence="13">Cobyrinic acid a,c-diamide synthase</fullName>
    </submittedName>
</protein>
<evidence type="ECO:0000256" key="10">
    <source>
        <dbReference type="SAM" id="MobiDB-lite"/>
    </source>
</evidence>
<dbReference type="EMBL" id="AYKG01000067">
    <property type="protein sequence ID" value="ROO24346.1"/>
    <property type="molecule type" value="Genomic_DNA"/>
</dbReference>
<keyword evidence="8" id="KW-0460">Magnesium</keyword>
<comment type="caution">
    <text evidence="13">The sequence shown here is derived from an EMBL/GenBank/DDBJ whole genome shotgun (WGS) entry which is preliminary data.</text>
</comment>
<dbReference type="InterPro" id="IPR029062">
    <property type="entry name" value="Class_I_gatase-like"/>
</dbReference>
<feature type="region of interest" description="Disordered" evidence="10">
    <location>
        <begin position="378"/>
        <end position="402"/>
    </location>
</feature>
<dbReference type="InterPro" id="IPR027417">
    <property type="entry name" value="P-loop_NTPase"/>
</dbReference>
<evidence type="ECO:0000313" key="13">
    <source>
        <dbReference type="EMBL" id="ROO24346.1"/>
    </source>
</evidence>
<dbReference type="RefSeq" id="WP_123659265.1">
    <property type="nucleotide sequence ID" value="NZ_AYKG01000067.1"/>
</dbReference>
<reference evidence="13 14" key="1">
    <citation type="submission" date="2013-10" db="EMBL/GenBank/DDBJ databases">
        <title>Salinisphaera japonica YTM-1 Genome Sequencing.</title>
        <authorList>
            <person name="Lai Q."/>
            <person name="Li C."/>
            <person name="Shao Z."/>
        </authorList>
    </citation>
    <scope>NUCLEOTIDE SEQUENCE [LARGE SCALE GENOMIC DNA]</scope>
    <source>
        <strain evidence="13 14">YTM-1</strain>
    </source>
</reference>
<dbReference type="InParanoid" id="A0A423PFR8"/>
<evidence type="ECO:0000256" key="1">
    <source>
        <dbReference type="ARBA" id="ARBA00001946"/>
    </source>
</evidence>
<name>A0A423PFR8_9GAMM</name>
<evidence type="ECO:0000256" key="6">
    <source>
        <dbReference type="ARBA" id="ARBA00022741"/>
    </source>
</evidence>
<keyword evidence="7" id="KW-0067">ATP-binding</keyword>
<comment type="similarity">
    <text evidence="3">Belongs to the CobB/CobQ family. CobQ subfamily.</text>
</comment>
<evidence type="ECO:0000256" key="8">
    <source>
        <dbReference type="ARBA" id="ARBA00022842"/>
    </source>
</evidence>
<dbReference type="PANTHER" id="PTHR43873">
    <property type="entry name" value="COBYRINATE A,C-DIAMIDE SYNTHASE"/>
    <property type="match status" value="1"/>
</dbReference>
<feature type="domain" description="CobB/CobQ-like glutamine amidotransferase" evidence="12">
    <location>
        <begin position="242"/>
        <end position="423"/>
    </location>
</feature>
<dbReference type="InterPro" id="IPR002586">
    <property type="entry name" value="CobQ/CobB/MinD/ParA_Nub-bd_dom"/>
</dbReference>
<accession>A0A423PFR8</accession>
<sequence length="436" mass="45876">MSQHTTVCPALFIAAPASGQGKTTLTAGLARHLRGQGKRVAVFKTGPDYLDPQVLAAAAGEPVEPLDLWMAGEAYCGQRLFEAASRADIILVEGAMGLYDGQPSSADFAVRFGLPVALIFDCQGMAQTVGALAAGLAGARAALTVTGLLANNVGSQRHAALIAEALPGDIRFLGHVSRDQALTLPHRHLGLVSPDEPGAALDPALSHAAQMIATTTLMDAARDVVFQAYPAAVPGRWLAGRRIGIARDTAFSFVYEANERLLEAMGAELVAFSPLADASLPPVDALWLPGGYPELHGPALAANTAMREALRAFHADDKPILAECGGMLYLQDHLTELDGTTHAMMGLISGHGIMRDRGGCQGMQTAPLPEGDIRGHAHHRTRTEDGPTPIAHGRRARHPAPGEPIVRDRRLTATYLHLFFGANPPAVAQLFGATSI</sequence>
<dbReference type="GO" id="GO:0042242">
    <property type="term" value="F:cobyrinic acid a,c-diamide synthase activity"/>
    <property type="evidence" value="ECO:0007669"/>
    <property type="project" value="InterPro"/>
</dbReference>
<evidence type="ECO:0000256" key="9">
    <source>
        <dbReference type="ARBA" id="ARBA00022962"/>
    </source>
</evidence>
<dbReference type="SUPFAM" id="SSF52540">
    <property type="entry name" value="P-loop containing nucleoside triphosphate hydrolases"/>
    <property type="match status" value="1"/>
</dbReference>
<dbReference type="Gene3D" id="3.40.50.880">
    <property type="match status" value="1"/>
</dbReference>
<dbReference type="OrthoDB" id="9764035at2"/>
<gene>
    <name evidence="13" type="ORF">SAJA_14105</name>
</gene>
<evidence type="ECO:0000259" key="12">
    <source>
        <dbReference type="Pfam" id="PF07685"/>
    </source>
</evidence>
<evidence type="ECO:0000256" key="2">
    <source>
        <dbReference type="ARBA" id="ARBA00004953"/>
    </source>
</evidence>
<dbReference type="Pfam" id="PF01656">
    <property type="entry name" value="CbiA"/>
    <property type="match status" value="1"/>
</dbReference>
<keyword evidence="5" id="KW-0436">Ligase</keyword>
<keyword evidence="14" id="KW-1185">Reference proteome</keyword>
<evidence type="ECO:0000256" key="4">
    <source>
        <dbReference type="ARBA" id="ARBA00022573"/>
    </source>
</evidence>
<feature type="domain" description="CobQ/CobB/MinD/ParA nucleotide binding" evidence="11">
    <location>
        <begin position="12"/>
        <end position="189"/>
    </location>
</feature>
<evidence type="ECO:0000256" key="5">
    <source>
        <dbReference type="ARBA" id="ARBA00022598"/>
    </source>
</evidence>
<keyword evidence="9" id="KW-0315">Glutamine amidotransferase</keyword>
<dbReference type="GO" id="GO:0009236">
    <property type="term" value="P:cobalamin biosynthetic process"/>
    <property type="evidence" value="ECO:0007669"/>
    <property type="project" value="UniProtKB-KW"/>
</dbReference>
<dbReference type="Pfam" id="PF07685">
    <property type="entry name" value="GATase_3"/>
    <property type="match status" value="1"/>
</dbReference>
<dbReference type="InterPro" id="IPR004484">
    <property type="entry name" value="CbiA/CobB_synth"/>
</dbReference>
<keyword evidence="4" id="KW-0169">Cobalamin biosynthesis</keyword>
<dbReference type="NCBIfam" id="NF002204">
    <property type="entry name" value="PRK01077.1"/>
    <property type="match status" value="1"/>
</dbReference>
<dbReference type="SUPFAM" id="SSF52317">
    <property type="entry name" value="Class I glutamine amidotransferase-like"/>
    <property type="match status" value="1"/>
</dbReference>
<dbReference type="Gene3D" id="3.40.50.300">
    <property type="entry name" value="P-loop containing nucleotide triphosphate hydrolases"/>
    <property type="match status" value="2"/>
</dbReference>
<dbReference type="Proteomes" id="UP000285310">
    <property type="component" value="Unassembled WGS sequence"/>
</dbReference>
<organism evidence="13 14">
    <name type="scientific">Salinisphaera japonica YTM-1</name>
    <dbReference type="NCBI Taxonomy" id="1209778"/>
    <lineage>
        <taxon>Bacteria</taxon>
        <taxon>Pseudomonadati</taxon>
        <taxon>Pseudomonadota</taxon>
        <taxon>Gammaproteobacteria</taxon>
        <taxon>Salinisphaerales</taxon>
        <taxon>Salinisphaeraceae</taxon>
        <taxon>Salinisphaera</taxon>
    </lineage>
</organism>